<organism evidence="1 2">
    <name type="scientific">Campylobacter ureolyticus</name>
    <dbReference type="NCBI Taxonomy" id="827"/>
    <lineage>
        <taxon>Bacteria</taxon>
        <taxon>Pseudomonadati</taxon>
        <taxon>Campylobacterota</taxon>
        <taxon>Epsilonproteobacteria</taxon>
        <taxon>Campylobacterales</taxon>
        <taxon>Campylobacteraceae</taxon>
        <taxon>Campylobacter</taxon>
    </lineage>
</organism>
<dbReference type="InterPro" id="IPR001584">
    <property type="entry name" value="Integrase_cat-core"/>
</dbReference>
<dbReference type="RefSeq" id="WP_101637472.1">
    <property type="nucleotide sequence ID" value="NZ_BQNW01000001.1"/>
</dbReference>
<name>A0A2I1N9N7_9BACT</name>
<dbReference type="AlphaFoldDB" id="A0A2I1N9N7"/>
<protein>
    <submittedName>
        <fullName evidence="1">Uncharacterized protein</fullName>
    </submittedName>
</protein>
<dbReference type="Pfam" id="PF13333">
    <property type="entry name" value="rve_2"/>
    <property type="match status" value="1"/>
</dbReference>
<sequence>MFWYNNLRIHGSLGYKTPVEYRKAE</sequence>
<evidence type="ECO:0000313" key="1">
    <source>
        <dbReference type="EMBL" id="PKZ29082.1"/>
    </source>
</evidence>
<accession>A0A2I1N9N7</accession>
<comment type="caution">
    <text evidence="1">The sequence shown here is derived from an EMBL/GenBank/DDBJ whole genome shotgun (WGS) entry which is preliminary data.</text>
</comment>
<dbReference type="EMBL" id="PKHU01000005">
    <property type="protein sequence ID" value="PKZ29082.1"/>
    <property type="molecule type" value="Genomic_DNA"/>
</dbReference>
<dbReference type="GO" id="GO:0015074">
    <property type="term" value="P:DNA integration"/>
    <property type="evidence" value="ECO:0007669"/>
    <property type="project" value="InterPro"/>
</dbReference>
<dbReference type="Proteomes" id="UP000234639">
    <property type="component" value="Unassembled WGS sequence"/>
</dbReference>
<evidence type="ECO:0000313" key="2">
    <source>
        <dbReference type="Proteomes" id="UP000234639"/>
    </source>
</evidence>
<reference evidence="1 2" key="1">
    <citation type="submission" date="2017-12" db="EMBL/GenBank/DDBJ databases">
        <title>Phylogenetic diversity of female urinary microbiome.</title>
        <authorList>
            <person name="Thomas-White K."/>
            <person name="Wolfe A.J."/>
        </authorList>
    </citation>
    <scope>NUCLEOTIDE SEQUENCE [LARGE SCALE GENOMIC DNA]</scope>
    <source>
        <strain evidence="1 2">UMB0112</strain>
    </source>
</reference>
<proteinExistence type="predicted"/>
<gene>
    <name evidence="1" type="ORF">CYJ41_05765</name>
</gene>